<dbReference type="Gene3D" id="3.40.50.300">
    <property type="entry name" value="P-loop containing nucleotide triphosphate hydrolases"/>
    <property type="match status" value="1"/>
</dbReference>
<dbReference type="GO" id="GO:0005524">
    <property type="term" value="F:ATP binding"/>
    <property type="evidence" value="ECO:0007669"/>
    <property type="project" value="InterPro"/>
</dbReference>
<reference evidence="2 3" key="1">
    <citation type="submission" date="2017-10" db="EMBL/GenBank/DDBJ databases">
        <title>The draft genome sequence of Lewinella marina KCTC 32374.</title>
        <authorList>
            <person name="Wang K."/>
        </authorList>
    </citation>
    <scope>NUCLEOTIDE SEQUENCE [LARGE SCALE GENOMIC DNA]</scope>
    <source>
        <strain evidence="2 3">MKG-38</strain>
    </source>
</reference>
<dbReference type="AlphaFoldDB" id="A0A2G0CI18"/>
<evidence type="ECO:0000259" key="1">
    <source>
        <dbReference type="Pfam" id="PF07728"/>
    </source>
</evidence>
<organism evidence="2 3">
    <name type="scientific">Neolewinella marina</name>
    <dbReference type="NCBI Taxonomy" id="438751"/>
    <lineage>
        <taxon>Bacteria</taxon>
        <taxon>Pseudomonadati</taxon>
        <taxon>Bacteroidota</taxon>
        <taxon>Saprospiria</taxon>
        <taxon>Saprospirales</taxon>
        <taxon>Lewinellaceae</taxon>
        <taxon>Neolewinella</taxon>
    </lineage>
</organism>
<dbReference type="InterPro" id="IPR050764">
    <property type="entry name" value="CbbQ/NirQ/NorQ/GpvN"/>
</dbReference>
<dbReference type="InterPro" id="IPR027417">
    <property type="entry name" value="P-loop_NTPase"/>
</dbReference>
<feature type="domain" description="ATPase dynein-related AAA" evidence="1">
    <location>
        <begin position="32"/>
        <end position="160"/>
    </location>
</feature>
<dbReference type="SUPFAM" id="SSF52540">
    <property type="entry name" value="P-loop containing nucleoside triphosphate hydrolases"/>
    <property type="match status" value="1"/>
</dbReference>
<dbReference type="Pfam" id="PF07728">
    <property type="entry name" value="AAA_5"/>
    <property type="match status" value="1"/>
</dbReference>
<accession>A0A2G0CI18</accession>
<gene>
    <name evidence="2" type="ORF">CGL56_00830</name>
</gene>
<dbReference type="RefSeq" id="WP_099104604.1">
    <property type="nucleotide sequence ID" value="NZ_JAATJF010000001.1"/>
</dbReference>
<comment type="caution">
    <text evidence="2">The sequence shown here is derived from an EMBL/GenBank/DDBJ whole genome shotgun (WGS) entry which is preliminary data.</text>
</comment>
<dbReference type="PANTHER" id="PTHR42759:SF1">
    <property type="entry name" value="MAGNESIUM-CHELATASE SUBUNIT CHLD"/>
    <property type="match status" value="1"/>
</dbReference>
<dbReference type="Proteomes" id="UP000226437">
    <property type="component" value="Unassembled WGS sequence"/>
</dbReference>
<dbReference type="EMBL" id="PDLO01000001">
    <property type="protein sequence ID" value="PHK99625.1"/>
    <property type="molecule type" value="Genomic_DNA"/>
</dbReference>
<protein>
    <recommendedName>
        <fullName evidence="1">ATPase dynein-related AAA domain-containing protein</fullName>
    </recommendedName>
</protein>
<dbReference type="OrthoDB" id="9808317at2"/>
<sequence length="402" mass="44290">MADPHAAHLPHGAEALLVALATPSPQGETGIPVLLWGRPGVGKSSFIEGLATSDLRVTTLIASIHDPTDFSGLPFLENGRVRYATPEWVEDFRDTTDGILFLDELSTAPPSVQAALLRVVFERKVGFTALPAGVRIVAAANPPDLMVGGWELSPPLRNRFVHLQWDIPESLYIRSLTAGWDTARLPRIDPEQHRERLSDWNIRIGGFLRLRPDALHGNPEEDAFGFATPRSWDFTAALLASCDLLGYRIDDREGRGHTVVLNLVTGCLGEATAIQLVEHLRNLRLPDPLAALRGEADVQVGELDDAELYVLFYGLNARLLPHLGDEQLLPYSRRYLELAAAVFRDGRRDVIFVHLKELARAGWLPHLSSGSASSQPEWQEVMALVGTIFSDDAFNEFVDVLG</sequence>
<dbReference type="PANTHER" id="PTHR42759">
    <property type="entry name" value="MOXR FAMILY PROTEIN"/>
    <property type="match status" value="1"/>
</dbReference>
<name>A0A2G0CI18_9BACT</name>
<dbReference type="GO" id="GO:0016887">
    <property type="term" value="F:ATP hydrolysis activity"/>
    <property type="evidence" value="ECO:0007669"/>
    <property type="project" value="InterPro"/>
</dbReference>
<evidence type="ECO:0000313" key="3">
    <source>
        <dbReference type="Proteomes" id="UP000226437"/>
    </source>
</evidence>
<dbReference type="InterPro" id="IPR011704">
    <property type="entry name" value="ATPase_dyneun-rel_AAA"/>
</dbReference>
<dbReference type="CDD" id="cd00009">
    <property type="entry name" value="AAA"/>
    <property type="match status" value="1"/>
</dbReference>
<keyword evidence="3" id="KW-1185">Reference proteome</keyword>
<evidence type="ECO:0000313" key="2">
    <source>
        <dbReference type="EMBL" id="PHK99625.1"/>
    </source>
</evidence>
<proteinExistence type="predicted"/>